<dbReference type="Pfam" id="PF00023">
    <property type="entry name" value="Ank"/>
    <property type="match status" value="2"/>
</dbReference>
<keyword evidence="2 3" id="KW-0040">ANK repeat</keyword>
<dbReference type="InterPro" id="IPR054471">
    <property type="entry name" value="GPIID_WHD"/>
</dbReference>
<dbReference type="Proteomes" id="UP001302321">
    <property type="component" value="Unassembled WGS sequence"/>
</dbReference>
<dbReference type="SUPFAM" id="SSF48403">
    <property type="entry name" value="Ankyrin repeat"/>
    <property type="match status" value="1"/>
</dbReference>
<dbReference type="PROSITE" id="PS50088">
    <property type="entry name" value="ANK_REPEAT"/>
    <property type="match status" value="7"/>
</dbReference>
<evidence type="ECO:0000256" key="3">
    <source>
        <dbReference type="PROSITE-ProRule" id="PRU00023"/>
    </source>
</evidence>
<feature type="repeat" description="ANK" evidence="3">
    <location>
        <begin position="288"/>
        <end position="317"/>
    </location>
</feature>
<reference evidence="5" key="2">
    <citation type="submission" date="2023-05" db="EMBL/GenBank/DDBJ databases">
        <authorList>
            <consortium name="Lawrence Berkeley National Laboratory"/>
            <person name="Steindorff A."/>
            <person name="Hensen N."/>
            <person name="Bonometti L."/>
            <person name="Westerberg I."/>
            <person name="Brannstrom I.O."/>
            <person name="Guillou S."/>
            <person name="Cros-Aarteil S."/>
            <person name="Calhoun S."/>
            <person name="Haridas S."/>
            <person name="Kuo A."/>
            <person name="Mondo S."/>
            <person name="Pangilinan J."/>
            <person name="Riley R."/>
            <person name="Labutti K."/>
            <person name="Andreopoulos B."/>
            <person name="Lipzen A."/>
            <person name="Chen C."/>
            <person name="Yanf M."/>
            <person name="Daum C."/>
            <person name="Ng V."/>
            <person name="Clum A."/>
            <person name="Ohm R."/>
            <person name="Martin F."/>
            <person name="Silar P."/>
            <person name="Natvig D."/>
            <person name="Lalanne C."/>
            <person name="Gautier V."/>
            <person name="Ament-Velasquez S.L."/>
            <person name="Kruys A."/>
            <person name="Hutchinson M.I."/>
            <person name="Powell A.J."/>
            <person name="Barry K."/>
            <person name="Miller A.N."/>
            <person name="Grigoriev I.V."/>
            <person name="Debuchy R."/>
            <person name="Gladieux P."/>
            <person name="Thoren M.H."/>
            <person name="Johannesson H."/>
        </authorList>
    </citation>
    <scope>NUCLEOTIDE SEQUENCE</scope>
    <source>
        <strain evidence="5">CBS 892.96</strain>
    </source>
</reference>
<dbReference type="Gene3D" id="1.25.40.20">
    <property type="entry name" value="Ankyrin repeat-containing domain"/>
    <property type="match status" value="2"/>
</dbReference>
<protein>
    <submittedName>
        <fullName evidence="5">Pfs NACHT and ankyrin domain protein</fullName>
    </submittedName>
</protein>
<feature type="repeat" description="ANK" evidence="3">
    <location>
        <begin position="351"/>
        <end position="383"/>
    </location>
</feature>
<feature type="non-terminal residue" evidence="5">
    <location>
        <position position="1"/>
    </location>
</feature>
<feature type="repeat" description="ANK" evidence="3">
    <location>
        <begin position="318"/>
        <end position="350"/>
    </location>
</feature>
<dbReference type="SMART" id="SM00248">
    <property type="entry name" value="ANK"/>
    <property type="match status" value="7"/>
</dbReference>
<dbReference type="Pfam" id="PF22939">
    <property type="entry name" value="WHD_GPIID"/>
    <property type="match status" value="1"/>
</dbReference>
<evidence type="ECO:0000256" key="2">
    <source>
        <dbReference type="ARBA" id="ARBA00023043"/>
    </source>
</evidence>
<organism evidence="5 6">
    <name type="scientific">Triangularia setosa</name>
    <dbReference type="NCBI Taxonomy" id="2587417"/>
    <lineage>
        <taxon>Eukaryota</taxon>
        <taxon>Fungi</taxon>
        <taxon>Dikarya</taxon>
        <taxon>Ascomycota</taxon>
        <taxon>Pezizomycotina</taxon>
        <taxon>Sordariomycetes</taxon>
        <taxon>Sordariomycetidae</taxon>
        <taxon>Sordariales</taxon>
        <taxon>Podosporaceae</taxon>
        <taxon>Triangularia</taxon>
    </lineage>
</organism>
<dbReference type="PANTHER" id="PTHR24171">
    <property type="entry name" value="ANKYRIN REPEAT DOMAIN-CONTAINING PROTEIN 39-RELATED"/>
    <property type="match status" value="1"/>
</dbReference>
<evidence type="ECO:0000313" key="6">
    <source>
        <dbReference type="Proteomes" id="UP001302321"/>
    </source>
</evidence>
<feature type="non-terminal residue" evidence="5">
    <location>
        <position position="408"/>
    </location>
</feature>
<dbReference type="InterPro" id="IPR002110">
    <property type="entry name" value="Ankyrin_rpt"/>
</dbReference>
<reference evidence="5" key="1">
    <citation type="journal article" date="2023" name="Mol. Phylogenet. Evol.">
        <title>Genome-scale phylogeny and comparative genomics of the fungal order Sordariales.</title>
        <authorList>
            <person name="Hensen N."/>
            <person name="Bonometti L."/>
            <person name="Westerberg I."/>
            <person name="Brannstrom I.O."/>
            <person name="Guillou S."/>
            <person name="Cros-Aarteil S."/>
            <person name="Calhoun S."/>
            <person name="Haridas S."/>
            <person name="Kuo A."/>
            <person name="Mondo S."/>
            <person name="Pangilinan J."/>
            <person name="Riley R."/>
            <person name="LaButti K."/>
            <person name="Andreopoulos B."/>
            <person name="Lipzen A."/>
            <person name="Chen C."/>
            <person name="Yan M."/>
            <person name="Daum C."/>
            <person name="Ng V."/>
            <person name="Clum A."/>
            <person name="Steindorff A."/>
            <person name="Ohm R.A."/>
            <person name="Martin F."/>
            <person name="Silar P."/>
            <person name="Natvig D.O."/>
            <person name="Lalanne C."/>
            <person name="Gautier V."/>
            <person name="Ament-Velasquez S.L."/>
            <person name="Kruys A."/>
            <person name="Hutchinson M.I."/>
            <person name="Powell A.J."/>
            <person name="Barry K."/>
            <person name="Miller A.N."/>
            <person name="Grigoriev I.V."/>
            <person name="Debuchy R."/>
            <person name="Gladieux P."/>
            <person name="Hiltunen Thoren M."/>
            <person name="Johannesson H."/>
        </authorList>
    </citation>
    <scope>NUCLEOTIDE SEQUENCE</scope>
    <source>
        <strain evidence="5">CBS 892.96</strain>
    </source>
</reference>
<keyword evidence="1" id="KW-0677">Repeat</keyword>
<keyword evidence="6" id="KW-1185">Reference proteome</keyword>
<sequence length="408" mass="43895">KEKAVRLLQFLTYSERPLTLEEAVDTIAFRPDAPSQFDLKYRLPYPRDIVKFCSSLVTLVTRKVVGKTVVEVELAHFSVKEYLISEKAPGSFHYKFAEPHSRGCITRSCLAYLGCLGDRKLVADITSQFPLARYSAEYWMDHAKPAETCDDVAKSIMDFFEGPTAYKVWGSLFNPDYPWDKNPTPGRASPLYVASLKGLIVAVQSLLEKGAEVNAQGGNLGNALQAASFRGHQDIVTLLLDKGADVNAQGGNLGNALYAVSSKGHQDIVKLLLDKGADVNAQGGFYGNALQAASEGGHQDIVKLLLDKGADVNAQGGEYDNALYAASEGGHQDIVKLLLDKGADVNALGGEYDNALYAASEGGHQDIVKLLLDKGADGGEYDNALQAASEGGHQDIVKLLLDKGADVN</sequence>
<comment type="caution">
    <text evidence="5">The sequence shown here is derived from an EMBL/GenBank/DDBJ whole genome shotgun (WGS) entry which is preliminary data.</text>
</comment>
<dbReference type="EMBL" id="MU867001">
    <property type="protein sequence ID" value="KAK4170581.1"/>
    <property type="molecule type" value="Genomic_DNA"/>
</dbReference>
<dbReference type="InterPro" id="IPR036770">
    <property type="entry name" value="Ankyrin_rpt-contain_sf"/>
</dbReference>
<feature type="repeat" description="ANK" evidence="3">
    <location>
        <begin position="219"/>
        <end position="251"/>
    </location>
</feature>
<dbReference type="Pfam" id="PF12796">
    <property type="entry name" value="Ank_2"/>
    <property type="match status" value="2"/>
</dbReference>
<dbReference type="PROSITE" id="PS50297">
    <property type="entry name" value="ANK_REP_REGION"/>
    <property type="match status" value="7"/>
</dbReference>
<feature type="domain" description="GPI inositol-deacylase winged helix" evidence="4">
    <location>
        <begin position="1"/>
        <end position="90"/>
    </location>
</feature>
<gene>
    <name evidence="5" type="ORF">QBC36DRAFT_150519</name>
</gene>
<evidence type="ECO:0000313" key="5">
    <source>
        <dbReference type="EMBL" id="KAK4170581.1"/>
    </source>
</evidence>
<name>A0AAN6VXY8_9PEZI</name>
<proteinExistence type="predicted"/>
<evidence type="ECO:0000256" key="1">
    <source>
        <dbReference type="ARBA" id="ARBA00022737"/>
    </source>
</evidence>
<evidence type="ECO:0000259" key="4">
    <source>
        <dbReference type="Pfam" id="PF22939"/>
    </source>
</evidence>
<accession>A0AAN6VXY8</accession>
<feature type="repeat" description="ANK" evidence="3">
    <location>
        <begin position="186"/>
        <end position="218"/>
    </location>
</feature>
<feature type="repeat" description="ANK" evidence="3">
    <location>
        <begin position="252"/>
        <end position="284"/>
    </location>
</feature>
<dbReference type="AlphaFoldDB" id="A0AAN6VXY8"/>
<feature type="repeat" description="ANK" evidence="3">
    <location>
        <begin position="380"/>
        <end position="408"/>
    </location>
</feature>